<dbReference type="EMBL" id="LOZE01000047">
    <property type="protein sequence ID" value="KVM33888.1"/>
    <property type="molecule type" value="Genomic_DNA"/>
</dbReference>
<evidence type="ECO:0000313" key="3">
    <source>
        <dbReference type="Proteomes" id="UP000061665"/>
    </source>
</evidence>
<organism evidence="2 3">
    <name type="scientific">Burkholderia ubonensis</name>
    <dbReference type="NCBI Taxonomy" id="101571"/>
    <lineage>
        <taxon>Bacteria</taxon>
        <taxon>Pseudomonadati</taxon>
        <taxon>Pseudomonadota</taxon>
        <taxon>Betaproteobacteria</taxon>
        <taxon>Burkholderiales</taxon>
        <taxon>Burkholderiaceae</taxon>
        <taxon>Burkholderia</taxon>
        <taxon>Burkholderia cepacia complex</taxon>
    </lineage>
</organism>
<proteinExistence type="predicted"/>
<evidence type="ECO:0000256" key="1">
    <source>
        <dbReference type="SAM" id="MobiDB-lite"/>
    </source>
</evidence>
<comment type="caution">
    <text evidence="2">The sequence shown here is derived from an EMBL/GenBank/DDBJ whole genome shotgun (WGS) entry which is preliminary data.</text>
</comment>
<gene>
    <name evidence="2" type="ORF">WJ53_35285</name>
</gene>
<name>A0AB73G4C1_9BURK</name>
<accession>A0AB73G4C1</accession>
<sequence length="79" mass="8694">MGDSFGAGVAGSSATSTWLSGCIERLQRRRQVQDQLRVLDHVETHDGGCAESVEQLTQRTAMPRQLDVSRQQALGEHRS</sequence>
<dbReference type="Proteomes" id="UP000061665">
    <property type="component" value="Unassembled WGS sequence"/>
</dbReference>
<feature type="region of interest" description="Disordered" evidence="1">
    <location>
        <begin position="55"/>
        <end position="79"/>
    </location>
</feature>
<protein>
    <submittedName>
        <fullName evidence="2">Uncharacterized protein</fullName>
    </submittedName>
</protein>
<reference evidence="2 3" key="1">
    <citation type="submission" date="2015-11" db="EMBL/GenBank/DDBJ databases">
        <title>Expanding the genomic diversity of Burkholderia species for the development of highly accurate diagnostics.</title>
        <authorList>
            <person name="Sahl J."/>
            <person name="Keim P."/>
            <person name="Wagner D."/>
        </authorList>
    </citation>
    <scope>NUCLEOTIDE SEQUENCE [LARGE SCALE GENOMIC DNA]</scope>
    <source>
        <strain evidence="2 3">MSMB2058</strain>
    </source>
</reference>
<evidence type="ECO:0000313" key="2">
    <source>
        <dbReference type="EMBL" id="KVM33888.1"/>
    </source>
</evidence>
<dbReference type="AlphaFoldDB" id="A0AB73G4C1"/>